<dbReference type="AlphaFoldDB" id="A0A067DJF4"/>
<feature type="domain" description="TTF-type" evidence="2">
    <location>
        <begin position="4"/>
        <end position="89"/>
    </location>
</feature>
<reference evidence="3 4" key="1">
    <citation type="submission" date="2014-04" db="EMBL/GenBank/DDBJ databases">
        <authorList>
            <consortium name="International Citrus Genome Consortium"/>
            <person name="Gmitter F."/>
            <person name="Chen C."/>
            <person name="Farmerie W."/>
            <person name="Harkins T."/>
            <person name="Desany B."/>
            <person name="Mohiuddin M."/>
            <person name="Kodira C."/>
            <person name="Borodovsky M."/>
            <person name="Lomsadze A."/>
            <person name="Burns P."/>
            <person name="Jenkins J."/>
            <person name="Prochnik S."/>
            <person name="Shu S."/>
            <person name="Chapman J."/>
            <person name="Pitluck S."/>
            <person name="Schmutz J."/>
            <person name="Rokhsar D."/>
        </authorList>
    </citation>
    <scope>NUCLEOTIDE SEQUENCE</scope>
</reference>
<dbReference type="SMART" id="SM00597">
    <property type="entry name" value="ZnF_TTF"/>
    <property type="match status" value="1"/>
</dbReference>
<keyword evidence="1" id="KW-1133">Transmembrane helix</keyword>
<dbReference type="EMBL" id="KK785404">
    <property type="protein sequence ID" value="KDO43129.1"/>
    <property type="molecule type" value="Genomic_DNA"/>
</dbReference>
<sequence length="196" mass="22938">IWRVQRRFVPAWFNEFRTWLKYSVTKDAAFCLYCYLFKPENGDQVGGDSFASKEISNWKKKEMLPFSILIDESFDLEEQMIVIIRYLDKKVNPEFSELKGIRDLAKKLVETEKDKVYSSVYSLVGYSLVTLALILPVVTVTVERALSATNFSKTELRNEIGEQWIKDNLVVYIEQDVFRSILNDAVIEQFQNMKMC</sequence>
<gene>
    <name evidence="3" type="ORF">CISIN_1g039143mg</name>
</gene>
<keyword evidence="1" id="KW-0472">Membrane</keyword>
<keyword evidence="4" id="KW-1185">Reference proteome</keyword>
<proteinExistence type="predicted"/>
<keyword evidence="1" id="KW-0812">Transmembrane</keyword>
<organism evidence="3 4">
    <name type="scientific">Citrus sinensis</name>
    <name type="common">Sweet orange</name>
    <name type="synonym">Citrus aurantium var. sinensis</name>
    <dbReference type="NCBI Taxonomy" id="2711"/>
    <lineage>
        <taxon>Eukaryota</taxon>
        <taxon>Viridiplantae</taxon>
        <taxon>Streptophyta</taxon>
        <taxon>Embryophyta</taxon>
        <taxon>Tracheophyta</taxon>
        <taxon>Spermatophyta</taxon>
        <taxon>Magnoliopsida</taxon>
        <taxon>eudicotyledons</taxon>
        <taxon>Gunneridae</taxon>
        <taxon>Pentapetalae</taxon>
        <taxon>rosids</taxon>
        <taxon>malvids</taxon>
        <taxon>Sapindales</taxon>
        <taxon>Rutaceae</taxon>
        <taxon>Aurantioideae</taxon>
        <taxon>Citrus</taxon>
    </lineage>
</organism>
<protein>
    <recommendedName>
        <fullName evidence="2">TTF-type domain-containing protein</fullName>
    </recommendedName>
</protein>
<dbReference type="PANTHER" id="PTHR11697:SF230">
    <property type="entry name" value="ZINC FINGER, MYM DOMAIN CONTAINING 1"/>
    <property type="match status" value="1"/>
</dbReference>
<name>A0A067DJF4_CITSI</name>
<dbReference type="Proteomes" id="UP000027120">
    <property type="component" value="Unassembled WGS sequence"/>
</dbReference>
<evidence type="ECO:0000256" key="1">
    <source>
        <dbReference type="SAM" id="Phobius"/>
    </source>
</evidence>
<dbReference type="InterPro" id="IPR055298">
    <property type="entry name" value="AtLOH3-like"/>
</dbReference>
<evidence type="ECO:0000313" key="4">
    <source>
        <dbReference type="Proteomes" id="UP000027120"/>
    </source>
</evidence>
<accession>A0A067DJF4</accession>
<dbReference type="PANTHER" id="PTHR11697">
    <property type="entry name" value="GENERAL TRANSCRIPTION FACTOR 2-RELATED ZINC FINGER PROTEIN"/>
    <property type="match status" value="1"/>
</dbReference>
<evidence type="ECO:0000313" key="3">
    <source>
        <dbReference type="EMBL" id="KDO43129.1"/>
    </source>
</evidence>
<feature type="transmembrane region" description="Helical" evidence="1">
    <location>
        <begin position="116"/>
        <end position="138"/>
    </location>
</feature>
<dbReference type="STRING" id="2711.A0A067DJF4"/>
<evidence type="ECO:0000259" key="2">
    <source>
        <dbReference type="SMART" id="SM00597"/>
    </source>
</evidence>
<feature type="non-terminal residue" evidence="3">
    <location>
        <position position="1"/>
    </location>
</feature>
<dbReference type="InterPro" id="IPR006580">
    <property type="entry name" value="Znf_TTF"/>
</dbReference>